<gene>
    <name evidence="1" type="ORF">GCM10023184_26280</name>
</gene>
<name>A0ABP8H230_9BACT</name>
<dbReference type="Proteomes" id="UP001501725">
    <property type="component" value="Unassembled WGS sequence"/>
</dbReference>
<protein>
    <recommendedName>
        <fullName evidence="3">Lipocalin-like domain-containing protein</fullName>
    </recommendedName>
</protein>
<proteinExistence type="predicted"/>
<evidence type="ECO:0000313" key="2">
    <source>
        <dbReference type="Proteomes" id="UP001501725"/>
    </source>
</evidence>
<reference evidence="2" key="1">
    <citation type="journal article" date="2019" name="Int. J. Syst. Evol. Microbiol.">
        <title>The Global Catalogue of Microorganisms (GCM) 10K type strain sequencing project: providing services to taxonomists for standard genome sequencing and annotation.</title>
        <authorList>
            <consortium name="The Broad Institute Genomics Platform"/>
            <consortium name="The Broad Institute Genome Sequencing Center for Infectious Disease"/>
            <person name="Wu L."/>
            <person name="Ma J."/>
        </authorList>
    </citation>
    <scope>NUCLEOTIDE SEQUENCE [LARGE SCALE GENOMIC DNA]</scope>
    <source>
        <strain evidence="2">JCM 17919</strain>
    </source>
</reference>
<comment type="caution">
    <text evidence="1">The sequence shown here is derived from an EMBL/GenBank/DDBJ whole genome shotgun (WGS) entry which is preliminary data.</text>
</comment>
<sequence length="126" mass="14120">MLVALSLFACKKDLAGNETPLPDIRGRWELRRSVGGWGGDQSFVPGNGTILEYTNSLERSYTGGRLQSTRVYRLLPDTTWSGIAGVRIITDTASWRPRTFVSLREGLLWFRTEIVDVGSVAYERIP</sequence>
<keyword evidence="2" id="KW-1185">Reference proteome</keyword>
<evidence type="ECO:0008006" key="3">
    <source>
        <dbReference type="Google" id="ProtNLM"/>
    </source>
</evidence>
<accession>A0ABP8H230</accession>
<evidence type="ECO:0000313" key="1">
    <source>
        <dbReference type="EMBL" id="GAA4333236.1"/>
    </source>
</evidence>
<dbReference type="EMBL" id="BAABGY010000007">
    <property type="protein sequence ID" value="GAA4333236.1"/>
    <property type="molecule type" value="Genomic_DNA"/>
</dbReference>
<organism evidence="1 2">
    <name type="scientific">Flaviaesturariibacter amylovorans</name>
    <dbReference type="NCBI Taxonomy" id="1084520"/>
    <lineage>
        <taxon>Bacteria</taxon>
        <taxon>Pseudomonadati</taxon>
        <taxon>Bacteroidota</taxon>
        <taxon>Chitinophagia</taxon>
        <taxon>Chitinophagales</taxon>
        <taxon>Chitinophagaceae</taxon>
        <taxon>Flaviaestuariibacter</taxon>
    </lineage>
</organism>